<dbReference type="RefSeq" id="WP_009144040.1">
    <property type="nucleotide sequence ID" value="NZ_GL831058.1"/>
</dbReference>
<keyword evidence="2" id="KW-1185">Reference proteome</keyword>
<accession>E8LMA2</accession>
<dbReference type="AlphaFoldDB" id="E8LMA2"/>
<dbReference type="NCBIfam" id="TIGR01683">
    <property type="entry name" value="thiS"/>
    <property type="match status" value="1"/>
</dbReference>
<dbReference type="SUPFAM" id="SSF54285">
    <property type="entry name" value="MoaD/ThiS"/>
    <property type="match status" value="1"/>
</dbReference>
<dbReference type="EMBL" id="AEVO01000131">
    <property type="protein sequence ID" value="EFY06374.1"/>
    <property type="molecule type" value="Genomic_DNA"/>
</dbReference>
<dbReference type="Pfam" id="PF02597">
    <property type="entry name" value="ThiS"/>
    <property type="match status" value="1"/>
</dbReference>
<dbReference type="OrthoDB" id="6388078at2"/>
<protein>
    <submittedName>
        <fullName evidence="1">Thiamine biosynthesis protein ThiS</fullName>
    </submittedName>
</protein>
<name>E8LMA2_SUCHY</name>
<dbReference type="STRING" id="762983.HMPREF9444_01887"/>
<dbReference type="PANTHER" id="PTHR34472:SF1">
    <property type="entry name" value="SULFUR CARRIER PROTEIN THIS"/>
    <property type="match status" value="1"/>
</dbReference>
<dbReference type="HOGENOM" id="CLU_174611_2_1_6"/>
<dbReference type="InterPro" id="IPR003749">
    <property type="entry name" value="ThiS/MoaD-like"/>
</dbReference>
<dbReference type="InterPro" id="IPR012675">
    <property type="entry name" value="Beta-grasp_dom_sf"/>
</dbReference>
<proteinExistence type="predicted"/>
<evidence type="ECO:0000313" key="1">
    <source>
        <dbReference type="EMBL" id="EFY06374.1"/>
    </source>
</evidence>
<dbReference type="Gene3D" id="3.10.20.30">
    <property type="match status" value="1"/>
</dbReference>
<evidence type="ECO:0000313" key="2">
    <source>
        <dbReference type="Proteomes" id="UP000018458"/>
    </source>
</evidence>
<gene>
    <name evidence="1" type="primary">thiS</name>
    <name evidence="1" type="ORF">HMPREF9444_01887</name>
</gene>
<comment type="caution">
    <text evidence="1">The sequence shown here is derived from an EMBL/GenBank/DDBJ whole genome shotgun (WGS) entry which is preliminary data.</text>
</comment>
<organism evidence="1 2">
    <name type="scientific">Succinatimonas hippei (strain DSM 22608 / JCM 16073 / KCTC 15190 / YIT 12066)</name>
    <dbReference type="NCBI Taxonomy" id="762983"/>
    <lineage>
        <taxon>Bacteria</taxon>
        <taxon>Pseudomonadati</taxon>
        <taxon>Pseudomonadota</taxon>
        <taxon>Gammaproteobacteria</taxon>
        <taxon>Aeromonadales</taxon>
        <taxon>Succinivibrionaceae</taxon>
        <taxon>Succinatimonas</taxon>
    </lineage>
</organism>
<dbReference type="Proteomes" id="UP000018458">
    <property type="component" value="Unassembled WGS sequence"/>
</dbReference>
<dbReference type="InterPro" id="IPR016155">
    <property type="entry name" value="Mopterin_synth/thiamin_S_b"/>
</dbReference>
<dbReference type="CDD" id="cd00565">
    <property type="entry name" value="Ubl_ThiS"/>
    <property type="match status" value="1"/>
</dbReference>
<reference evidence="1 2" key="1">
    <citation type="submission" date="2011-01" db="EMBL/GenBank/DDBJ databases">
        <authorList>
            <person name="Weinstock G."/>
            <person name="Sodergren E."/>
            <person name="Clifton S."/>
            <person name="Fulton L."/>
            <person name="Fulton B."/>
            <person name="Courtney L."/>
            <person name="Fronick C."/>
            <person name="Harrison M."/>
            <person name="Strong C."/>
            <person name="Farmer C."/>
            <person name="Delahaunty K."/>
            <person name="Markovic C."/>
            <person name="Hall O."/>
            <person name="Minx P."/>
            <person name="Tomlinson C."/>
            <person name="Mitreva M."/>
            <person name="Hou S."/>
            <person name="Chen J."/>
            <person name="Wollam A."/>
            <person name="Pepin K.H."/>
            <person name="Johnson M."/>
            <person name="Bhonagiri V."/>
            <person name="Zhang X."/>
            <person name="Suruliraj S."/>
            <person name="Warren W."/>
            <person name="Chinwalla A."/>
            <person name="Mardis E.R."/>
            <person name="Wilson R.K."/>
        </authorList>
    </citation>
    <scope>NUCLEOTIDE SEQUENCE [LARGE SCALE GENOMIC DNA]</scope>
    <source>
        <strain evidence="2">DSM 22608 / JCM 16073 / KCTC 15190 / YIT 12066</strain>
    </source>
</reference>
<dbReference type="InterPro" id="IPR010035">
    <property type="entry name" value="Thi_S"/>
</dbReference>
<sequence length="66" mass="7273">MKIFFNGEELEVDNGLSLAQFIKDRGLTPDGTACAVDENIIPKATWSDFKLEENMHLDVFTLVAGG</sequence>
<dbReference type="PANTHER" id="PTHR34472">
    <property type="entry name" value="SULFUR CARRIER PROTEIN THIS"/>
    <property type="match status" value="1"/>
</dbReference>